<feature type="region of interest" description="Disordered" evidence="1">
    <location>
        <begin position="192"/>
        <end position="219"/>
    </location>
</feature>
<evidence type="ECO:0000313" key="3">
    <source>
        <dbReference type="Proteomes" id="UP000246991"/>
    </source>
</evidence>
<organism evidence="2 3">
    <name type="scientific">Tuber magnatum</name>
    <name type="common">white Piedmont truffle</name>
    <dbReference type="NCBI Taxonomy" id="42249"/>
    <lineage>
        <taxon>Eukaryota</taxon>
        <taxon>Fungi</taxon>
        <taxon>Dikarya</taxon>
        <taxon>Ascomycota</taxon>
        <taxon>Pezizomycotina</taxon>
        <taxon>Pezizomycetes</taxon>
        <taxon>Pezizales</taxon>
        <taxon>Tuberaceae</taxon>
        <taxon>Tuber</taxon>
    </lineage>
</organism>
<accession>A0A317SKC0</accession>
<feature type="region of interest" description="Disordered" evidence="1">
    <location>
        <begin position="1"/>
        <end position="20"/>
    </location>
</feature>
<keyword evidence="3" id="KW-1185">Reference proteome</keyword>
<protein>
    <submittedName>
        <fullName evidence="2">Uncharacterized protein</fullName>
    </submittedName>
</protein>
<dbReference type="Proteomes" id="UP000246991">
    <property type="component" value="Unassembled WGS sequence"/>
</dbReference>
<proteinExistence type="predicted"/>
<feature type="compositionally biased region" description="Basic and acidic residues" evidence="1">
    <location>
        <begin position="192"/>
        <end position="201"/>
    </location>
</feature>
<name>A0A317SKC0_9PEZI</name>
<dbReference type="AlphaFoldDB" id="A0A317SKC0"/>
<gene>
    <name evidence="2" type="ORF">C7212DRAFT_365755</name>
</gene>
<dbReference type="EMBL" id="PYWC01000076">
    <property type="protein sequence ID" value="PWW73651.1"/>
    <property type="molecule type" value="Genomic_DNA"/>
</dbReference>
<dbReference type="OrthoDB" id="5413568at2759"/>
<reference evidence="2 3" key="1">
    <citation type="submission" date="2018-03" db="EMBL/GenBank/DDBJ databases">
        <title>Genomes of Pezizomycetes fungi and the evolution of truffles.</title>
        <authorList>
            <person name="Murat C."/>
            <person name="Payen T."/>
            <person name="Noel B."/>
            <person name="Kuo A."/>
            <person name="Martin F.M."/>
        </authorList>
    </citation>
    <scope>NUCLEOTIDE SEQUENCE [LARGE SCALE GENOMIC DNA]</scope>
    <source>
        <strain evidence="2">091103-1</strain>
    </source>
</reference>
<evidence type="ECO:0000313" key="2">
    <source>
        <dbReference type="EMBL" id="PWW73651.1"/>
    </source>
</evidence>
<dbReference type="STRING" id="42249.A0A317SKC0"/>
<evidence type="ECO:0000256" key="1">
    <source>
        <dbReference type="SAM" id="MobiDB-lite"/>
    </source>
</evidence>
<sequence length="303" mass="34043">MPVNTDDMSQNLQQARRGQSVIPNTVAQVVRGSQVHLIDPEEAGRSETPGPMVHENHIPTAVAGAGRAAKWVGWMDHALVRQVLATDPINCGRGRTVVKWAEVADRLHGLEPQPILQSPESCRQRIKKLVEIYKKSGTNEEFGEFEHNMVELATRWDHSSTDPAIQRIAQAKAAQLELDGQRVREDLMRGLVRRRDEERDSSGGAGSSAAVPASKKPRNGLAKNVEKVLEELAAEMKEDKEELKELEVKQNQKHEDLMRCILGLTDEIREQSERRSHDAYLEREARKDKLVLILEALRKDGDI</sequence>
<comment type="caution">
    <text evidence="2">The sequence shown here is derived from an EMBL/GenBank/DDBJ whole genome shotgun (WGS) entry which is preliminary data.</text>
</comment>